<keyword evidence="3" id="KW-1185">Reference proteome</keyword>
<evidence type="ECO:0000256" key="1">
    <source>
        <dbReference type="SAM" id="Phobius"/>
    </source>
</evidence>
<protein>
    <submittedName>
        <fullName evidence="2">Uncharacterized protein</fullName>
    </submittedName>
</protein>
<name>A0A814AJY3_ADIRI</name>
<organism evidence="2 3">
    <name type="scientific">Adineta ricciae</name>
    <name type="common">Rotifer</name>
    <dbReference type="NCBI Taxonomy" id="249248"/>
    <lineage>
        <taxon>Eukaryota</taxon>
        <taxon>Metazoa</taxon>
        <taxon>Spiralia</taxon>
        <taxon>Gnathifera</taxon>
        <taxon>Rotifera</taxon>
        <taxon>Eurotatoria</taxon>
        <taxon>Bdelloidea</taxon>
        <taxon>Adinetida</taxon>
        <taxon>Adinetidae</taxon>
        <taxon>Adineta</taxon>
    </lineage>
</organism>
<feature type="transmembrane region" description="Helical" evidence="1">
    <location>
        <begin position="50"/>
        <end position="68"/>
    </location>
</feature>
<proteinExistence type="predicted"/>
<evidence type="ECO:0000313" key="3">
    <source>
        <dbReference type="Proteomes" id="UP000663828"/>
    </source>
</evidence>
<keyword evidence="1" id="KW-1133">Transmembrane helix</keyword>
<accession>A0A814AJY3</accession>
<dbReference type="Proteomes" id="UP000663828">
    <property type="component" value="Unassembled WGS sequence"/>
</dbReference>
<keyword evidence="1" id="KW-0472">Membrane</keyword>
<feature type="transmembrane region" description="Helical" evidence="1">
    <location>
        <begin position="717"/>
        <end position="739"/>
    </location>
</feature>
<reference evidence="2" key="1">
    <citation type="submission" date="2021-02" db="EMBL/GenBank/DDBJ databases">
        <authorList>
            <person name="Nowell W R."/>
        </authorList>
    </citation>
    <scope>NUCLEOTIDE SEQUENCE</scope>
</reference>
<keyword evidence="1" id="KW-0812">Transmembrane</keyword>
<dbReference type="EMBL" id="CAJNOR010000438">
    <property type="protein sequence ID" value="CAF0914674.1"/>
    <property type="molecule type" value="Genomic_DNA"/>
</dbReference>
<evidence type="ECO:0000313" key="2">
    <source>
        <dbReference type="EMBL" id="CAF0914674.1"/>
    </source>
</evidence>
<comment type="caution">
    <text evidence="2">The sequence shown here is derived from an EMBL/GenBank/DDBJ whole genome shotgun (WGS) entry which is preliminary data.</text>
</comment>
<sequence>MLRMVSSICKSIVGFGRKTKTYLEDLNLFSSIPPSTDEHQLQQEKISTKLFLTFLITLMLILLLYTSLVDNTQTISIPAPSLVQYSRAYSKYQETLTCPCTKITIGYSKFLQIDYKLYQVCSSVLVTQDWFNYLTAYHLTGQLYLYDYRSVINKIFQGWSTLCNLTTERISDDLDISNPSAIINPAISLANNSRFSFLNFVNSTNKLFAGVQTNANFSTTPELRLITTPTTYNNCSCDLSPKCTHPARIDDFQGNATLWTIPGFYIGCFLIESLLQSNLQCFFNQSCIDQLQVYLDISSTMNITQLNRSLLKNFQMNSIVEELVNNLMVEQWNSSISFDNYYSECQPAQCIYTDKMRNSATYIVTTIIGLIGGLVMALKLIVPRVVMFFGKTRNNVERMEMTERIRVNLKKFRDYFKNFSTFRSLNHSDALKCPCTKISVNYKQILSIEYQFHEICSSTFLNHDWIVHISQCDVQYRMYCNDFRCSGPYYFQTMLSYCQMVKKTISDSLTQFYSNQYISSSVIAYNVFESQVSEFIAQFISSTTNSFLLSILTIRGTTYSNGLLVGLLYNFLLEVDTITNQITLPSETYDDCYCDHTSTCTASSDFYLSLTGVPLLIIPGFKKSCFMIDSVLGSTLECFYNRTCIDQIKTFYSVSSAMDMIPLNASSLTSFTVNSTMKEVTDELMVNQWKKEILYANYFNQCAPSQCTYIYTIKNTVLYIITTIIGLTGGLITALRFIVPKVVKFVRGRIQKRKNRVSTIRNTIRT</sequence>
<feature type="transmembrane region" description="Helical" evidence="1">
    <location>
        <begin position="360"/>
        <end position="382"/>
    </location>
</feature>
<dbReference type="AlphaFoldDB" id="A0A814AJY3"/>
<gene>
    <name evidence="2" type="ORF">XAT740_LOCUS8715</name>
</gene>